<dbReference type="Gene3D" id="3.40.50.12280">
    <property type="match status" value="1"/>
</dbReference>
<evidence type="ECO:0000259" key="21">
    <source>
        <dbReference type="Pfam" id="PF00329"/>
    </source>
</evidence>
<accession>A0A538SFC4</accession>
<keyword evidence="24" id="KW-0560">Oxidoreductase</keyword>
<dbReference type="EC" id="7.1.1.-" evidence="17"/>
<sequence length="803" mass="90335">MTVDLTRAEHADELDGIPEALRESILIAKLDDLINWGRANSLWPMFFGLSCCFVETATSITSRHDISRFGAEVMRGSPRQSDVMVVAGTPFKKMVPAILRLYEQMAEPRWVISMGSCSNSGGMFDVYSVLQGVDTVLPVDVYVQGCPPRPESLLEALILLQQKIKRTEHPVRDVLRKPGRHVGTTKEPRIEGVTTAMDPRGPGLEATRPRGTILRPGSDIPAAYFPTWTPPSPVTPREEGLAGVEAGLREKLGGAARDQGPTDTLTWRVRPEQLVTAIGYLRNEATPRFRRLEFIAGLDNRPRGAGFRMIYHLAALEPGKPQVRLAVDLGADNPRVPSVTPVYESANWYEREAYDMLGIRIDGHPDLRRIYMPDCWEGHPLRKDHPYRGSELGPFTHEDALVWERAIAEHSRIKPEPGTMVLNVGPHHPGTHGVIKIVVKLDGETVEDLDSDIGFHHRGQEKIAERQTYHRYIPYTDRVDYLSGVSNNLPYVMAVERLLGIEVPERAQAIRVLMCELFRIVNHLVWVGTYAQDAGALTPVFYTFEDREQILDFVAKVTGARMHPNWFRIGGVAQDLPDGWRGNMESWIKRFPGQFDEIEKLLTGNPIFVGRTRGTGAISLDDAIDLGFTGPNLRAAGLRWDLRKIAPYCGYERYEFDVPTATTGDNYDRYLVRMEEMRQSHRIIEQCVRNLPDGPYLAQDFRYGIPEPGRMLHDIESLIHHFVNVTRGFVPPAGEAYVATEAPKGEYGYYVVSNGSNLPYRLYIRTPSFAHMQSLLRLVKDELVSDLIITIGGIDFVLGDIDR</sequence>
<keyword evidence="17" id="KW-0479">Metal-binding</keyword>
<dbReference type="InterPro" id="IPR006138">
    <property type="entry name" value="NADH_UQ_OxRdtase_20Kd_su"/>
</dbReference>
<dbReference type="SUPFAM" id="SSF143243">
    <property type="entry name" value="Nqo5-like"/>
    <property type="match status" value="1"/>
</dbReference>
<dbReference type="Pfam" id="PF00329">
    <property type="entry name" value="Complex1_30kDa"/>
    <property type="match status" value="1"/>
</dbReference>
<evidence type="ECO:0000256" key="17">
    <source>
        <dbReference type="HAMAP-Rule" id="MF_01356"/>
    </source>
</evidence>
<comment type="similarity">
    <text evidence="3">In the N-terminal section; belongs to the complex I 20 kDa subunit family.</text>
</comment>
<dbReference type="SUPFAM" id="SSF56770">
    <property type="entry name" value="HydA/Nqo6-like"/>
    <property type="match status" value="1"/>
</dbReference>
<evidence type="ECO:0000256" key="16">
    <source>
        <dbReference type="ARBA" id="ARBA00047712"/>
    </source>
</evidence>
<evidence type="ECO:0000256" key="19">
    <source>
        <dbReference type="HAMAP-Rule" id="MF_01358"/>
    </source>
</evidence>
<keyword evidence="11 17" id="KW-0520">NAD</keyword>
<evidence type="ECO:0000256" key="11">
    <source>
        <dbReference type="ARBA" id="ARBA00023027"/>
    </source>
</evidence>
<comment type="similarity">
    <text evidence="4">In the central section; belongs to the complex I 30 kDa subunit family.</text>
</comment>
<dbReference type="GO" id="GO:0005506">
    <property type="term" value="F:iron ion binding"/>
    <property type="evidence" value="ECO:0007669"/>
    <property type="project" value="UniProtKB-UniRule"/>
</dbReference>
<dbReference type="NCBIfam" id="TIGR01962">
    <property type="entry name" value="NuoD"/>
    <property type="match status" value="1"/>
</dbReference>
<name>A0A538SFC4_UNCEI</name>
<dbReference type="Gene3D" id="1.10.645.10">
    <property type="entry name" value="Cytochrome-c3 Hydrogenase, chain B"/>
    <property type="match status" value="1"/>
</dbReference>
<keyword evidence="12 17" id="KW-0830">Ubiquinone</keyword>
<evidence type="ECO:0000256" key="10">
    <source>
        <dbReference type="ARBA" id="ARBA00022967"/>
    </source>
</evidence>
<dbReference type="PANTHER" id="PTHR11993">
    <property type="entry name" value="NADH-UBIQUINONE OXIDOREDUCTASE 49 KDA SUBUNIT"/>
    <property type="match status" value="1"/>
</dbReference>
<dbReference type="GO" id="GO:0050136">
    <property type="term" value="F:NADH dehydrogenase (quinone) (non-electrogenic) activity"/>
    <property type="evidence" value="ECO:0007669"/>
    <property type="project" value="UniProtKB-UniRule"/>
</dbReference>
<evidence type="ECO:0000313" key="24">
    <source>
        <dbReference type="EMBL" id="TMQ50057.1"/>
    </source>
</evidence>
<keyword evidence="7 17" id="KW-1003">Cell membrane</keyword>
<dbReference type="PROSITE" id="PS00535">
    <property type="entry name" value="COMPLEX1_49K"/>
    <property type="match status" value="1"/>
</dbReference>
<dbReference type="GO" id="GO:0008137">
    <property type="term" value="F:NADH dehydrogenase (ubiquinone) activity"/>
    <property type="evidence" value="ECO:0007669"/>
    <property type="project" value="InterPro"/>
</dbReference>
<proteinExistence type="inferred from homology"/>
<dbReference type="GO" id="GO:0051287">
    <property type="term" value="F:NAD binding"/>
    <property type="evidence" value="ECO:0007669"/>
    <property type="project" value="InterPro"/>
</dbReference>
<dbReference type="PROSITE" id="PS00542">
    <property type="entry name" value="COMPLEX1_30K"/>
    <property type="match status" value="1"/>
</dbReference>
<dbReference type="EMBL" id="VBOT01000107">
    <property type="protein sequence ID" value="TMQ50057.1"/>
    <property type="molecule type" value="Genomic_DNA"/>
</dbReference>
<evidence type="ECO:0000256" key="18">
    <source>
        <dbReference type="HAMAP-Rule" id="MF_01357"/>
    </source>
</evidence>
<dbReference type="Pfam" id="PF01058">
    <property type="entry name" value="Oxidored_q6"/>
    <property type="match status" value="1"/>
</dbReference>
<dbReference type="SUPFAM" id="SSF56762">
    <property type="entry name" value="HydB/Nqo4-like"/>
    <property type="match status" value="1"/>
</dbReference>
<protein>
    <recommendedName>
        <fullName evidence="17 18">Multifunctional fusion protein</fullName>
    </recommendedName>
    <domain>
        <recommendedName>
            <fullName evidence="17">NADH-quinone oxidoreductase subunit B</fullName>
            <ecNumber evidence="17">7.1.1.-</ecNumber>
        </recommendedName>
        <alternativeName>
            <fullName evidence="17">NADH dehydrogenase I subunit B</fullName>
        </alternativeName>
        <alternativeName>
            <fullName evidence="17">NDH-1 subunit B</fullName>
        </alternativeName>
    </domain>
    <domain>
        <recommendedName>
            <fullName evidence="18">NADH-quinone oxidoreductase subunit C</fullName>
        </recommendedName>
        <alternativeName>
            <fullName evidence="18">NADH dehydrogenase I subunit C</fullName>
        </alternativeName>
        <alternativeName>
            <fullName evidence="18">NDH-1 subunit C</fullName>
        </alternativeName>
    </domain>
    <domain>
        <recommendedName>
            <fullName evidence="19">NADH-quinone oxidoreductase subunit D</fullName>
        </recommendedName>
        <alternativeName>
            <fullName evidence="19">NADH dehydrogenase I subunit D</fullName>
        </alternativeName>
        <alternativeName>
            <fullName evidence="19">NDH-1 subunit D</fullName>
        </alternativeName>
    </domain>
</protein>
<evidence type="ECO:0000259" key="23">
    <source>
        <dbReference type="Pfam" id="PF01058"/>
    </source>
</evidence>
<evidence type="ECO:0000256" key="12">
    <source>
        <dbReference type="ARBA" id="ARBA00023075"/>
    </source>
</evidence>
<comment type="similarity">
    <text evidence="17">Belongs to the complex I 20 kDa subunit family.</text>
</comment>
<comment type="similarity">
    <text evidence="19">Belongs to the complex I 49 kDa subunit family.</text>
</comment>
<feature type="domain" description="NADH-quinone oxidoreductase subunit D" evidence="22">
    <location>
        <begin position="533"/>
        <end position="803"/>
    </location>
</feature>
<evidence type="ECO:0000256" key="4">
    <source>
        <dbReference type="ARBA" id="ARBA00008265"/>
    </source>
</evidence>
<gene>
    <name evidence="19 24" type="primary">nuoD</name>
    <name evidence="17" type="synonym">nuoB</name>
    <name evidence="18" type="synonym">nuoC</name>
    <name evidence="24" type="ORF">E6K73_08695</name>
</gene>
<keyword evidence="10 17" id="KW-1278">Translocase</keyword>
<dbReference type="Gene3D" id="3.30.460.80">
    <property type="entry name" value="NADH:ubiquinone oxidoreductase, 30kDa subunit"/>
    <property type="match status" value="1"/>
</dbReference>
<feature type="region of interest" description="Disordered" evidence="20">
    <location>
        <begin position="193"/>
        <end position="216"/>
    </location>
</feature>
<dbReference type="PANTHER" id="PTHR11993:SF45">
    <property type="entry name" value="NADH-QUINONE OXIDOREDUCTASE SUBUNIT C_D"/>
    <property type="match status" value="1"/>
</dbReference>
<comment type="subunit">
    <text evidence="15">NDH-1 is composed of about 13 different subunits. Subunits NuoBCD, E, F, and G constitute the peripheral sector of the complex.</text>
</comment>
<dbReference type="InterPro" id="IPR014029">
    <property type="entry name" value="NADH_UbQ_OxRdtase_49kDa_CS"/>
</dbReference>
<evidence type="ECO:0000313" key="25">
    <source>
        <dbReference type="Proteomes" id="UP000320184"/>
    </source>
</evidence>
<evidence type="ECO:0000256" key="15">
    <source>
        <dbReference type="ARBA" id="ARBA00025957"/>
    </source>
</evidence>
<dbReference type="GO" id="GO:0048038">
    <property type="term" value="F:quinone binding"/>
    <property type="evidence" value="ECO:0007669"/>
    <property type="project" value="UniProtKB-KW"/>
</dbReference>
<evidence type="ECO:0000256" key="8">
    <source>
        <dbReference type="ARBA" id="ARBA00022519"/>
    </source>
</evidence>
<feature type="binding site" evidence="17">
    <location>
        <position position="146"/>
    </location>
    <ligand>
        <name>[4Fe-4S] cluster</name>
        <dbReference type="ChEBI" id="CHEBI:49883"/>
    </ligand>
</feature>
<evidence type="ECO:0000256" key="14">
    <source>
        <dbReference type="ARBA" id="ARBA00023268"/>
    </source>
</evidence>
<dbReference type="InterPro" id="IPR001268">
    <property type="entry name" value="NADH_UbQ_OxRdtase_30kDa_su"/>
</dbReference>
<feature type="domain" description="NADH:ubiquinone oxidoreductase 30kDa subunit" evidence="21">
    <location>
        <begin position="268"/>
        <end position="390"/>
    </location>
</feature>
<dbReference type="GO" id="GO:0051539">
    <property type="term" value="F:4 iron, 4 sulfur cluster binding"/>
    <property type="evidence" value="ECO:0007669"/>
    <property type="project" value="UniProtKB-KW"/>
</dbReference>
<comment type="cofactor">
    <cofactor evidence="17">
        <name>[4Fe-4S] cluster</name>
        <dbReference type="ChEBI" id="CHEBI:49883"/>
    </cofactor>
    <text evidence="17">Binds 1 [4Fe-4S] cluster.</text>
</comment>
<dbReference type="GO" id="GO:0005886">
    <property type="term" value="C:plasma membrane"/>
    <property type="evidence" value="ECO:0007669"/>
    <property type="project" value="UniProtKB-SubCell"/>
</dbReference>
<evidence type="ECO:0000256" key="6">
    <source>
        <dbReference type="ARBA" id="ARBA00022448"/>
    </source>
</evidence>
<comment type="similarity">
    <text evidence="18">Belongs to the complex I 30 kDa subunit family.</text>
</comment>
<dbReference type="InterPro" id="IPR006137">
    <property type="entry name" value="NADH_UbQ_OxRdtase-like_20kDa"/>
</dbReference>
<keyword evidence="14" id="KW-0511">Multifunctional enzyme</keyword>
<comment type="subunit">
    <text evidence="17">NDH-1 is composed of 14 different subunits. Subunits NuoB, C, D, E, F, and G constitute the peripheral sector of the complex.</text>
</comment>
<keyword evidence="9 17" id="KW-0874">Quinone</keyword>
<keyword evidence="6 17" id="KW-0813">Transport</keyword>
<dbReference type="FunFam" id="3.40.50.12280:FF:000002">
    <property type="entry name" value="NADH-quinone oxidoreductase subunit B"/>
    <property type="match status" value="1"/>
</dbReference>
<dbReference type="HAMAP" id="MF_01356">
    <property type="entry name" value="NDH1_NuoB"/>
    <property type="match status" value="1"/>
</dbReference>
<comment type="subcellular location">
    <subcellularLocation>
        <location evidence="2">Cell inner membrane</location>
        <topology evidence="2">Peripheral membrane protein</topology>
        <orientation evidence="2">Cytoplasmic side</orientation>
    </subcellularLocation>
    <subcellularLocation>
        <location evidence="17">Cell membrane</location>
        <topology evidence="17">Peripheral membrane protein</topology>
        <orientation evidence="17">Cytoplasmic side</orientation>
    </subcellularLocation>
</comment>
<comment type="caution">
    <text evidence="24">The sequence shown here is derived from an EMBL/GenBank/DDBJ whole genome shotgun (WGS) entry which is preliminary data.</text>
</comment>
<evidence type="ECO:0000256" key="9">
    <source>
        <dbReference type="ARBA" id="ARBA00022719"/>
    </source>
</evidence>
<dbReference type="InterPro" id="IPR001135">
    <property type="entry name" value="NADH_Q_OxRdtase_suD"/>
</dbReference>
<comment type="catalytic activity">
    <reaction evidence="16 17">
        <text>a quinone + NADH + 5 H(+)(in) = a quinol + NAD(+) + 4 H(+)(out)</text>
        <dbReference type="Rhea" id="RHEA:57888"/>
        <dbReference type="ChEBI" id="CHEBI:15378"/>
        <dbReference type="ChEBI" id="CHEBI:24646"/>
        <dbReference type="ChEBI" id="CHEBI:57540"/>
        <dbReference type="ChEBI" id="CHEBI:57945"/>
        <dbReference type="ChEBI" id="CHEBI:132124"/>
    </reaction>
</comment>
<evidence type="ECO:0000259" key="22">
    <source>
        <dbReference type="Pfam" id="PF00346"/>
    </source>
</evidence>
<dbReference type="HAMAP" id="MF_01357">
    <property type="entry name" value="NDH1_NuoC"/>
    <property type="match status" value="1"/>
</dbReference>
<dbReference type="Pfam" id="PF00346">
    <property type="entry name" value="Complex1_49kDa"/>
    <property type="match status" value="1"/>
</dbReference>
<evidence type="ECO:0000256" key="3">
    <source>
        <dbReference type="ARBA" id="ARBA00006408"/>
    </source>
</evidence>
<feature type="domain" description="NADH:ubiquinone oxidoreductase-like 20kDa subunit" evidence="23">
    <location>
        <begin position="51"/>
        <end position="158"/>
    </location>
</feature>
<keyword evidence="8" id="KW-0997">Cell inner membrane</keyword>
<keyword evidence="13 17" id="KW-0472">Membrane</keyword>
<evidence type="ECO:0000256" key="2">
    <source>
        <dbReference type="ARBA" id="ARBA00004515"/>
    </source>
</evidence>
<dbReference type="NCBIfam" id="NF005012">
    <property type="entry name" value="PRK06411.1"/>
    <property type="match status" value="1"/>
</dbReference>
<feature type="binding site" evidence="17">
    <location>
        <position position="117"/>
    </location>
    <ligand>
        <name>[4Fe-4S] cluster</name>
        <dbReference type="ChEBI" id="CHEBI:49883"/>
    </ligand>
</feature>
<organism evidence="24 25">
    <name type="scientific">Eiseniibacteriota bacterium</name>
    <dbReference type="NCBI Taxonomy" id="2212470"/>
    <lineage>
        <taxon>Bacteria</taxon>
        <taxon>Candidatus Eiseniibacteriota</taxon>
    </lineage>
</organism>
<keyword evidence="17" id="KW-0411">Iron-sulfur</keyword>
<dbReference type="Proteomes" id="UP000320184">
    <property type="component" value="Unassembled WGS sequence"/>
</dbReference>
<keyword evidence="17" id="KW-0408">Iron</keyword>
<evidence type="ECO:0000256" key="1">
    <source>
        <dbReference type="ARBA" id="ARBA00002378"/>
    </source>
</evidence>
<dbReference type="InterPro" id="IPR020396">
    <property type="entry name" value="NADH_UbQ_OxRdtase_CS"/>
</dbReference>
<dbReference type="NCBIfam" id="NF004739">
    <property type="entry name" value="PRK06075.1"/>
    <property type="match status" value="1"/>
</dbReference>
<evidence type="ECO:0000256" key="13">
    <source>
        <dbReference type="ARBA" id="ARBA00023136"/>
    </source>
</evidence>
<dbReference type="HAMAP" id="MF_01358">
    <property type="entry name" value="NDH1_NuoD"/>
    <property type="match status" value="1"/>
</dbReference>
<comment type="similarity">
    <text evidence="5">In the C-terminal section; belongs to the complex I 49 kDa subunit family.</text>
</comment>
<comment type="function">
    <text evidence="1 17">NDH-1 shuttles electrons from NADH, via FMN and iron-sulfur (Fe-S) centers, to quinones in the respiratory chain. The immediate electron acceptor for the enzyme in this species is believed to be ubiquinone. Couples the redox reaction to proton translocation (for every two electrons transferred, four hydrogen ions are translocated across the cytoplasmic membrane), and thus conserves the redox energy in a proton gradient.</text>
</comment>
<evidence type="ECO:0000256" key="5">
    <source>
        <dbReference type="ARBA" id="ARBA00010019"/>
    </source>
</evidence>
<feature type="binding site" evidence="17">
    <location>
        <position position="51"/>
    </location>
    <ligand>
        <name>[4Fe-4S] cluster</name>
        <dbReference type="ChEBI" id="CHEBI:49883"/>
    </ligand>
</feature>
<evidence type="ECO:0000256" key="7">
    <source>
        <dbReference type="ARBA" id="ARBA00022475"/>
    </source>
</evidence>
<evidence type="ECO:0000256" key="20">
    <source>
        <dbReference type="SAM" id="MobiDB-lite"/>
    </source>
</evidence>
<dbReference type="InterPro" id="IPR037232">
    <property type="entry name" value="NADH_quin_OxRdtase_su_C/D-like"/>
</dbReference>
<dbReference type="InterPro" id="IPR010218">
    <property type="entry name" value="NADH_DH_suC"/>
</dbReference>
<reference evidence="24 25" key="1">
    <citation type="journal article" date="2019" name="Nat. Microbiol.">
        <title>Mediterranean grassland soil C-N compound turnover is dependent on rainfall and depth, and is mediated by genomically divergent microorganisms.</title>
        <authorList>
            <person name="Diamond S."/>
            <person name="Andeer P.F."/>
            <person name="Li Z."/>
            <person name="Crits-Christoph A."/>
            <person name="Burstein D."/>
            <person name="Anantharaman K."/>
            <person name="Lane K.R."/>
            <person name="Thomas B.C."/>
            <person name="Pan C."/>
            <person name="Northen T.R."/>
            <person name="Banfield J.F."/>
        </authorList>
    </citation>
    <scope>NUCLEOTIDE SEQUENCE [LARGE SCALE GENOMIC DNA]</scope>
    <source>
        <strain evidence="24">WS_3</strain>
    </source>
</reference>
<keyword evidence="17" id="KW-0004">4Fe-4S</keyword>
<dbReference type="InterPro" id="IPR029014">
    <property type="entry name" value="NiFe-Hase_large"/>
</dbReference>
<dbReference type="AlphaFoldDB" id="A0A538SFC4"/>
<dbReference type="InterPro" id="IPR022885">
    <property type="entry name" value="NDH1_su_D/H"/>
</dbReference>
<feature type="binding site" evidence="17">
    <location>
        <position position="52"/>
    </location>
    <ligand>
        <name>[4Fe-4S] cluster</name>
        <dbReference type="ChEBI" id="CHEBI:49883"/>
    </ligand>
</feature>
<dbReference type="NCBIfam" id="TIGR01957">
    <property type="entry name" value="nuoB_fam"/>
    <property type="match status" value="1"/>
</dbReference>